<dbReference type="InterPro" id="IPR001347">
    <property type="entry name" value="SIS_dom"/>
</dbReference>
<dbReference type="NCBIfam" id="NF002805">
    <property type="entry name" value="PRK02947.1"/>
    <property type="match status" value="1"/>
</dbReference>
<dbReference type="HAMAP" id="MF_01240">
    <property type="entry name" value="UPF0309"/>
    <property type="match status" value="1"/>
</dbReference>
<gene>
    <name evidence="3" type="ORF">UR08_03510</name>
</gene>
<dbReference type="GO" id="GO:0097367">
    <property type="term" value="F:carbohydrate derivative binding"/>
    <property type="evidence" value="ECO:0007669"/>
    <property type="project" value="InterPro"/>
</dbReference>
<dbReference type="RefSeq" id="WP_115752275.1">
    <property type="nucleotide sequence ID" value="NZ_LARY01000001.1"/>
</dbReference>
<dbReference type="AlphaFoldDB" id="A0A3D8TU18"/>
<protein>
    <recommendedName>
        <fullName evidence="1">UPF0309 protein UR08_03510</fullName>
    </recommendedName>
</protein>
<keyword evidence="4" id="KW-1185">Reference proteome</keyword>
<evidence type="ECO:0000313" key="4">
    <source>
        <dbReference type="Proteomes" id="UP000257055"/>
    </source>
</evidence>
<accession>A0A3D8TU18</accession>
<dbReference type="EMBL" id="LARY01000001">
    <property type="protein sequence ID" value="RDX02586.1"/>
    <property type="molecule type" value="Genomic_DNA"/>
</dbReference>
<evidence type="ECO:0000256" key="1">
    <source>
        <dbReference type="HAMAP-Rule" id="MF_01240"/>
    </source>
</evidence>
<dbReference type="PANTHER" id="PTHR30390">
    <property type="entry name" value="SEDOHEPTULOSE 7-PHOSPHATE ISOMERASE / DNAA INITIATOR-ASSOCIATING FACTOR FOR REPLICATION INITIATION"/>
    <property type="match status" value="1"/>
</dbReference>
<organism evidence="3 4">
    <name type="scientific">Listeria kieliensis</name>
    <dbReference type="NCBI Taxonomy" id="1621700"/>
    <lineage>
        <taxon>Bacteria</taxon>
        <taxon>Bacillati</taxon>
        <taxon>Bacillota</taxon>
        <taxon>Bacilli</taxon>
        <taxon>Bacillales</taxon>
        <taxon>Listeriaceae</taxon>
        <taxon>Listeria</taxon>
    </lineage>
</organism>
<dbReference type="Proteomes" id="UP000257055">
    <property type="component" value="Unassembled WGS sequence"/>
</dbReference>
<comment type="caution">
    <text evidence="3">The sequence shown here is derived from an EMBL/GenBank/DDBJ whole genome shotgun (WGS) entry which is preliminary data.</text>
</comment>
<dbReference type="InterPro" id="IPR046348">
    <property type="entry name" value="SIS_dom_sf"/>
</dbReference>
<sequence length="249" mass="27024">MIDAYLNQAIGMLEAIQLEEKENIREAGQIIAKKIEAGGIVHLFGCGHSHILTEEVFYRAGGLAPIHPILHEPLMLHEGAAQSSVLERKNHYAEHFMAKEDIRAEDVMIVLSTSGRNPVPIDVALFAKQKGAYVIGITSKAYSGTQASRHVSGQKLSDIPDLVIDNKAVKGDAVLRLENFDVPFAATSTVTGAAILQSLFAEAISAMYQAGFTPPVFLSGNTENADDYNQALLAKYQARIPLLTLNLEK</sequence>
<dbReference type="GO" id="GO:1901135">
    <property type="term" value="P:carbohydrate derivative metabolic process"/>
    <property type="evidence" value="ECO:0007669"/>
    <property type="project" value="InterPro"/>
</dbReference>
<evidence type="ECO:0000313" key="3">
    <source>
        <dbReference type="EMBL" id="RDX02586.1"/>
    </source>
</evidence>
<dbReference type="InterPro" id="IPR022951">
    <property type="entry name" value="UPF0309"/>
</dbReference>
<dbReference type="PANTHER" id="PTHR30390:SF7">
    <property type="entry name" value="PHOSPHOHEPTOSE ISOMERASE"/>
    <property type="match status" value="1"/>
</dbReference>
<dbReference type="Gene3D" id="3.40.50.10490">
    <property type="entry name" value="Glucose-6-phosphate isomerase like protein, domain 1"/>
    <property type="match status" value="1"/>
</dbReference>
<evidence type="ECO:0000259" key="2">
    <source>
        <dbReference type="PROSITE" id="PS51464"/>
    </source>
</evidence>
<reference evidence="4" key="1">
    <citation type="submission" date="2015-04" db="EMBL/GenBank/DDBJ databases">
        <authorList>
            <person name="Schardt J."/>
            <person name="Mueller-Herbst S."/>
            <person name="Scherer S."/>
            <person name="Huptas C."/>
        </authorList>
    </citation>
    <scope>NUCLEOTIDE SEQUENCE [LARGE SCALE GENOMIC DNA]</scope>
    <source>
        <strain evidence="4">Kiel-L1</strain>
    </source>
</reference>
<comment type="similarity">
    <text evidence="1">Belongs to the UPF0309 family.</text>
</comment>
<dbReference type="Pfam" id="PF13580">
    <property type="entry name" value="SIS_2"/>
    <property type="match status" value="1"/>
</dbReference>
<dbReference type="CDD" id="cd05013">
    <property type="entry name" value="SIS_RpiR"/>
    <property type="match status" value="1"/>
</dbReference>
<name>A0A3D8TU18_9LIST</name>
<dbReference type="SUPFAM" id="SSF53697">
    <property type="entry name" value="SIS domain"/>
    <property type="match status" value="1"/>
</dbReference>
<feature type="domain" description="SIS" evidence="2">
    <location>
        <begin position="31"/>
        <end position="214"/>
    </location>
</feature>
<dbReference type="PROSITE" id="PS51464">
    <property type="entry name" value="SIS"/>
    <property type="match status" value="1"/>
</dbReference>
<proteinExistence type="inferred from homology"/>
<dbReference type="InterPro" id="IPR050099">
    <property type="entry name" value="SIS_GmhA/DiaA_subfam"/>
</dbReference>
<dbReference type="InterPro" id="IPR035472">
    <property type="entry name" value="RpiR-like_SIS"/>
</dbReference>